<keyword evidence="4 13" id="KW-0808">Transferase</keyword>
<evidence type="ECO:0000256" key="12">
    <source>
        <dbReference type="SAM" id="Phobius"/>
    </source>
</evidence>
<evidence type="ECO:0000256" key="3">
    <source>
        <dbReference type="ARBA" id="ARBA00022516"/>
    </source>
</evidence>
<accession>A0A023AZD7</accession>
<evidence type="ECO:0000256" key="2">
    <source>
        <dbReference type="ARBA" id="ARBA00022475"/>
    </source>
</evidence>
<comment type="caution">
    <text evidence="13">The sequence shown here is derived from an EMBL/GenBank/DDBJ whole genome shotgun (WGS) entry which is preliminary data.</text>
</comment>
<dbReference type="VEuPathDB" id="CryptoDB:GNI_152420"/>
<dbReference type="Proteomes" id="UP000019763">
    <property type="component" value="Unassembled WGS sequence"/>
</dbReference>
<keyword evidence="3" id="KW-0444">Lipid biosynthesis</keyword>
<protein>
    <submittedName>
        <fullName evidence="13">Phosphatidate cytidylyltransferase</fullName>
        <ecNumber evidence="13">2.7.7.41</ecNumber>
    </submittedName>
</protein>
<feature type="transmembrane region" description="Helical" evidence="12">
    <location>
        <begin position="194"/>
        <end position="212"/>
    </location>
</feature>
<evidence type="ECO:0000256" key="5">
    <source>
        <dbReference type="ARBA" id="ARBA00022692"/>
    </source>
</evidence>
<dbReference type="PANTHER" id="PTHR46382">
    <property type="entry name" value="PHOSPHATIDATE CYTIDYLYLTRANSFERASE"/>
    <property type="match status" value="1"/>
</dbReference>
<dbReference type="eggNOG" id="KOG1440">
    <property type="taxonomic scope" value="Eukaryota"/>
</dbReference>
<keyword evidence="6 13" id="KW-0548">Nucleotidyltransferase</keyword>
<dbReference type="Pfam" id="PF01148">
    <property type="entry name" value="CTP_transf_1"/>
    <property type="match status" value="1"/>
</dbReference>
<feature type="transmembrane region" description="Helical" evidence="12">
    <location>
        <begin position="62"/>
        <end position="85"/>
    </location>
</feature>
<evidence type="ECO:0000256" key="11">
    <source>
        <dbReference type="ARBA" id="ARBA00023264"/>
    </source>
</evidence>
<name>A0A023AZD7_GRENI</name>
<dbReference type="PANTHER" id="PTHR46382:SF1">
    <property type="entry name" value="PHOSPHATIDATE CYTIDYLYLTRANSFERASE"/>
    <property type="match status" value="1"/>
</dbReference>
<dbReference type="AlphaFoldDB" id="A0A023AZD7"/>
<keyword evidence="8" id="KW-0443">Lipid metabolism</keyword>
<reference evidence="13" key="1">
    <citation type="submission" date="2013-12" db="EMBL/GenBank/DDBJ databases">
        <authorList>
            <person name="Omoto C.K."/>
            <person name="Sibley D."/>
            <person name="Venepally P."/>
            <person name="Hadjithomas M."/>
            <person name="Karamycheva S."/>
            <person name="Brunk B."/>
            <person name="Roos D."/>
            <person name="Caler E."/>
            <person name="Lorenzi H."/>
        </authorList>
    </citation>
    <scope>NUCLEOTIDE SEQUENCE</scope>
</reference>
<keyword evidence="10" id="KW-0594">Phospholipid biosynthesis</keyword>
<keyword evidence="9 12" id="KW-0472">Membrane</keyword>
<feature type="transmembrane region" description="Helical" evidence="12">
    <location>
        <begin position="149"/>
        <end position="173"/>
    </location>
</feature>
<feature type="transmembrane region" description="Helical" evidence="12">
    <location>
        <begin position="232"/>
        <end position="251"/>
    </location>
</feature>
<evidence type="ECO:0000256" key="1">
    <source>
        <dbReference type="ARBA" id="ARBA00004651"/>
    </source>
</evidence>
<dbReference type="GO" id="GO:0004605">
    <property type="term" value="F:phosphatidate cytidylyltransferase activity"/>
    <property type="evidence" value="ECO:0007669"/>
    <property type="project" value="UniProtKB-EC"/>
</dbReference>
<keyword evidence="11" id="KW-1208">Phospholipid metabolism</keyword>
<dbReference type="GO" id="GO:0005886">
    <property type="term" value="C:plasma membrane"/>
    <property type="evidence" value="ECO:0007669"/>
    <property type="project" value="UniProtKB-SubCell"/>
</dbReference>
<comment type="subcellular location">
    <subcellularLocation>
        <location evidence="1">Cell membrane</location>
        <topology evidence="1">Multi-pass membrane protein</topology>
    </subcellularLocation>
</comment>
<dbReference type="OrthoDB" id="10260889at2759"/>
<sequence length="293" mass="31953">MGLVAVGGTLEYFSLREMIFKATKPATARFDRLMVAVVLMTCFFAVMSELQEESQSFKSARVWVLAMKVTQFIIAPLCTLILPLVSCNLDLDPTAQDDTAPAARAKSIDPHILIPYVTRWLSDWGFINLVASTLTGMVRIRKSVDPHGAAIGISKMVFVIMTPWVGDAGALLIGGKLGRCRVIPAISPNKTLEGYCGLVVFALLSTFGMRYIGWWLYPQHQFNLFQRTANPLFLAVVSVISAFASAVGDLIESTLKRIAGVKDTSNLFGPHGGILDKVDSIMILTVCLSHLIA</sequence>
<evidence type="ECO:0000313" key="14">
    <source>
        <dbReference type="Proteomes" id="UP000019763"/>
    </source>
</evidence>
<dbReference type="GO" id="GO:0016024">
    <property type="term" value="P:CDP-diacylglycerol biosynthetic process"/>
    <property type="evidence" value="ECO:0007669"/>
    <property type="project" value="TreeGrafter"/>
</dbReference>
<evidence type="ECO:0000256" key="7">
    <source>
        <dbReference type="ARBA" id="ARBA00022989"/>
    </source>
</evidence>
<dbReference type="EMBL" id="AFNH02001136">
    <property type="protein sequence ID" value="EZG44095.1"/>
    <property type="molecule type" value="Genomic_DNA"/>
</dbReference>
<keyword evidence="14" id="KW-1185">Reference proteome</keyword>
<evidence type="ECO:0000256" key="10">
    <source>
        <dbReference type="ARBA" id="ARBA00023209"/>
    </source>
</evidence>
<evidence type="ECO:0000256" key="6">
    <source>
        <dbReference type="ARBA" id="ARBA00022695"/>
    </source>
</evidence>
<keyword evidence="5 12" id="KW-0812">Transmembrane</keyword>
<evidence type="ECO:0000256" key="8">
    <source>
        <dbReference type="ARBA" id="ARBA00023098"/>
    </source>
</evidence>
<evidence type="ECO:0000256" key="9">
    <source>
        <dbReference type="ARBA" id="ARBA00023136"/>
    </source>
</evidence>
<evidence type="ECO:0000256" key="4">
    <source>
        <dbReference type="ARBA" id="ARBA00022679"/>
    </source>
</evidence>
<dbReference type="EC" id="2.7.7.41" evidence="13"/>
<organism evidence="13 14">
    <name type="scientific">Gregarina niphandrodes</name>
    <name type="common">Septate eugregarine</name>
    <dbReference type="NCBI Taxonomy" id="110365"/>
    <lineage>
        <taxon>Eukaryota</taxon>
        <taxon>Sar</taxon>
        <taxon>Alveolata</taxon>
        <taxon>Apicomplexa</taxon>
        <taxon>Conoidasida</taxon>
        <taxon>Gregarinasina</taxon>
        <taxon>Eugregarinorida</taxon>
        <taxon>Gregarinidae</taxon>
        <taxon>Gregarina</taxon>
    </lineage>
</organism>
<dbReference type="RefSeq" id="XP_011132806.1">
    <property type="nucleotide sequence ID" value="XM_011134504.1"/>
</dbReference>
<keyword evidence="2" id="KW-1003">Cell membrane</keyword>
<gene>
    <name evidence="13" type="ORF">GNI_152420</name>
</gene>
<dbReference type="GeneID" id="22915299"/>
<proteinExistence type="predicted"/>
<evidence type="ECO:0000313" key="13">
    <source>
        <dbReference type="EMBL" id="EZG44095.1"/>
    </source>
</evidence>
<feature type="transmembrane region" description="Helical" evidence="12">
    <location>
        <begin position="33"/>
        <end position="50"/>
    </location>
</feature>
<keyword evidence="7 12" id="KW-1133">Transmembrane helix</keyword>